<dbReference type="InterPro" id="IPR045596">
    <property type="entry name" value="DUF6459"/>
</dbReference>
<dbReference type="EMBL" id="BAAALT010000051">
    <property type="protein sequence ID" value="GAA1798195.1"/>
    <property type="molecule type" value="Genomic_DNA"/>
</dbReference>
<feature type="region of interest" description="Disordered" evidence="1">
    <location>
        <begin position="169"/>
        <end position="223"/>
    </location>
</feature>
<evidence type="ECO:0000256" key="1">
    <source>
        <dbReference type="SAM" id="MobiDB-lite"/>
    </source>
</evidence>
<feature type="compositionally biased region" description="Pro residues" evidence="1">
    <location>
        <begin position="17"/>
        <end position="31"/>
    </location>
</feature>
<dbReference type="Pfam" id="PF20060">
    <property type="entry name" value="DUF6459"/>
    <property type="match status" value="2"/>
</dbReference>
<feature type="region of interest" description="Disordered" evidence="1">
    <location>
        <begin position="52"/>
        <end position="72"/>
    </location>
</feature>
<reference evidence="3" key="1">
    <citation type="journal article" date="2019" name="Int. J. Syst. Evol. Microbiol.">
        <title>The Global Catalogue of Microorganisms (GCM) 10K type strain sequencing project: providing services to taxonomists for standard genome sequencing and annotation.</title>
        <authorList>
            <consortium name="The Broad Institute Genomics Platform"/>
            <consortium name="The Broad Institute Genome Sequencing Center for Infectious Disease"/>
            <person name="Wu L."/>
            <person name="Ma J."/>
        </authorList>
    </citation>
    <scope>NUCLEOTIDE SEQUENCE [LARGE SCALE GENOMIC DNA]</scope>
    <source>
        <strain evidence="3">JCM 13250</strain>
    </source>
</reference>
<organism evidence="2 3">
    <name type="scientific">Luedemannella flava</name>
    <dbReference type="NCBI Taxonomy" id="349316"/>
    <lineage>
        <taxon>Bacteria</taxon>
        <taxon>Bacillati</taxon>
        <taxon>Actinomycetota</taxon>
        <taxon>Actinomycetes</taxon>
        <taxon>Micromonosporales</taxon>
        <taxon>Micromonosporaceae</taxon>
        <taxon>Luedemannella</taxon>
    </lineage>
</organism>
<evidence type="ECO:0000313" key="3">
    <source>
        <dbReference type="Proteomes" id="UP001500218"/>
    </source>
</evidence>
<comment type="caution">
    <text evidence="2">The sequence shown here is derived from an EMBL/GenBank/DDBJ whole genome shotgun (WGS) entry which is preliminary data.</text>
</comment>
<dbReference type="Proteomes" id="UP001500218">
    <property type="component" value="Unassembled WGS sequence"/>
</dbReference>
<keyword evidence="3" id="KW-1185">Reference proteome</keyword>
<feature type="compositionally biased region" description="Low complexity" evidence="1">
    <location>
        <begin position="201"/>
        <end position="214"/>
    </location>
</feature>
<gene>
    <name evidence="2" type="ORF">GCM10009682_19800</name>
</gene>
<feature type="compositionally biased region" description="Polar residues" evidence="1">
    <location>
        <begin position="183"/>
        <end position="200"/>
    </location>
</feature>
<protein>
    <submittedName>
        <fullName evidence="2">Uncharacterized protein</fullName>
    </submittedName>
</protein>
<accession>A0ABP4Y324</accession>
<proteinExistence type="predicted"/>
<feature type="region of interest" description="Disordered" evidence="1">
    <location>
        <begin position="1"/>
        <end position="37"/>
    </location>
</feature>
<dbReference type="RefSeq" id="WP_344128638.1">
    <property type="nucleotide sequence ID" value="NZ_BAAALT010000051.1"/>
</dbReference>
<sequence length="278" mass="28978">MTATLRVRPSERATSQPRPPIRVLPVPPLEPPTDEEWARAGAEPHLIRHDLAPTLPFPTTGTAPATAAERPTAERLTAAGRPAGAAGARTAPARGAGAGVARASSAVPATGAGRATEAGGRLAVHRFVGACVEVIGGYRPATQLRALCAPETYAEIAQALTMLAAHPDATTTGAPPSARTPVTGRTSATGTPTVTRTSASPRTPVTTRAATGAPPRAPRQGQVAPIGRPTVRRVHIGEPVVGVAEVVVLLERRQRTRAMTLRLERHDERWTCTHLHVL</sequence>
<name>A0ABP4Y324_9ACTN</name>
<evidence type="ECO:0000313" key="2">
    <source>
        <dbReference type="EMBL" id="GAA1798195.1"/>
    </source>
</evidence>